<evidence type="ECO:0000313" key="1">
    <source>
        <dbReference type="EMBL" id="VFK45199.1"/>
    </source>
</evidence>
<gene>
    <name evidence="3" type="ORF">BECKSD772D_GA0070982_13191</name>
    <name evidence="2" type="ORF">BECKSD772E_GA0070983_12174</name>
    <name evidence="1" type="ORF">BECKSD772F_GA0070984_12144</name>
</gene>
<protein>
    <submittedName>
        <fullName evidence="2">Uncharacterized protein</fullName>
    </submittedName>
</protein>
<sequence length="155" mass="18384">MDRVKISLRKESFYLNEGGAVIGDICFSVADDWYFPEKDWDDFVVRILYWITKSLISLIFKENQPQETPFMEGTFKVSIYLNEKEQCTINFIEGEKFFGDKEIIHKTTTVPFESVKSEVLKACELLLKMKESKELDFEYDYEKLKESYEMLCKCQ</sequence>
<accession>A0A450Z7B8</accession>
<evidence type="ECO:0000313" key="2">
    <source>
        <dbReference type="EMBL" id="VFK49697.1"/>
    </source>
</evidence>
<dbReference type="EMBL" id="CAADFU010000217">
    <property type="protein sequence ID" value="VFK49697.1"/>
    <property type="molecule type" value="Genomic_DNA"/>
</dbReference>
<proteinExistence type="predicted"/>
<dbReference type="EMBL" id="CAADFR010000214">
    <property type="protein sequence ID" value="VFK45199.1"/>
    <property type="molecule type" value="Genomic_DNA"/>
</dbReference>
<dbReference type="EMBL" id="CAADHB010000319">
    <property type="protein sequence ID" value="VFK81344.1"/>
    <property type="molecule type" value="Genomic_DNA"/>
</dbReference>
<reference evidence="2" key="1">
    <citation type="submission" date="2019-02" db="EMBL/GenBank/DDBJ databases">
        <authorList>
            <person name="Gruber-Vodicka R. H."/>
            <person name="Seah K. B. B."/>
        </authorList>
    </citation>
    <scope>NUCLEOTIDE SEQUENCE</scope>
    <source>
        <strain evidence="3">BECK_S127</strain>
        <strain evidence="2">BECK_S1320</strain>
        <strain evidence="1">BECK_S1321</strain>
    </source>
</reference>
<name>A0A450Z7B8_9GAMM</name>
<organism evidence="2">
    <name type="scientific">Candidatus Kentrum sp. SD</name>
    <dbReference type="NCBI Taxonomy" id="2126332"/>
    <lineage>
        <taxon>Bacteria</taxon>
        <taxon>Pseudomonadati</taxon>
        <taxon>Pseudomonadota</taxon>
        <taxon>Gammaproteobacteria</taxon>
        <taxon>Candidatus Kentrum</taxon>
    </lineage>
</organism>
<dbReference type="AlphaFoldDB" id="A0A450Z7B8"/>
<evidence type="ECO:0000313" key="3">
    <source>
        <dbReference type="EMBL" id="VFK81344.1"/>
    </source>
</evidence>